<evidence type="ECO:0000256" key="1">
    <source>
        <dbReference type="SAM" id="MobiDB-lite"/>
    </source>
</evidence>
<protein>
    <submittedName>
        <fullName evidence="2">Uncharacterized protein</fullName>
    </submittedName>
</protein>
<organism evidence="2">
    <name type="scientific">Helicotheca tamesis</name>
    <dbReference type="NCBI Taxonomy" id="374047"/>
    <lineage>
        <taxon>Eukaryota</taxon>
        <taxon>Sar</taxon>
        <taxon>Stramenopiles</taxon>
        <taxon>Ochrophyta</taxon>
        <taxon>Bacillariophyta</taxon>
        <taxon>Mediophyceae</taxon>
        <taxon>Lithodesmiophycidae</taxon>
        <taxon>Lithodesmiales</taxon>
        <taxon>Lithodesmiaceae</taxon>
        <taxon>Helicotheca</taxon>
    </lineage>
</organism>
<name>A0A7S2GTF4_9STRA</name>
<reference evidence="2" key="1">
    <citation type="submission" date="2021-01" db="EMBL/GenBank/DDBJ databases">
        <authorList>
            <person name="Corre E."/>
            <person name="Pelletier E."/>
            <person name="Niang G."/>
            <person name="Scheremetjew M."/>
            <person name="Finn R."/>
            <person name="Kale V."/>
            <person name="Holt S."/>
            <person name="Cochrane G."/>
            <person name="Meng A."/>
            <person name="Brown T."/>
            <person name="Cohen L."/>
        </authorList>
    </citation>
    <scope>NUCLEOTIDE SEQUENCE</scope>
    <source>
        <strain evidence="2">CCMP826</strain>
    </source>
</reference>
<feature type="region of interest" description="Disordered" evidence="1">
    <location>
        <begin position="1"/>
        <end position="230"/>
    </location>
</feature>
<dbReference type="EMBL" id="HBGV01001669">
    <property type="protein sequence ID" value="CAD9469840.1"/>
    <property type="molecule type" value="Transcribed_RNA"/>
</dbReference>
<feature type="region of interest" description="Disordered" evidence="1">
    <location>
        <begin position="601"/>
        <end position="621"/>
    </location>
</feature>
<proteinExistence type="predicted"/>
<feature type="compositionally biased region" description="Low complexity" evidence="1">
    <location>
        <begin position="62"/>
        <end position="77"/>
    </location>
</feature>
<accession>A0A7S2GTF4</accession>
<evidence type="ECO:0000313" key="2">
    <source>
        <dbReference type="EMBL" id="CAD9469840.1"/>
    </source>
</evidence>
<feature type="compositionally biased region" description="Pro residues" evidence="1">
    <location>
        <begin position="118"/>
        <end position="146"/>
    </location>
</feature>
<feature type="region of interest" description="Disordered" evidence="1">
    <location>
        <begin position="509"/>
        <end position="530"/>
    </location>
</feature>
<feature type="compositionally biased region" description="Basic and acidic residues" evidence="1">
    <location>
        <begin position="190"/>
        <end position="199"/>
    </location>
</feature>
<dbReference type="AlphaFoldDB" id="A0A7S2GTF4"/>
<sequence length="621" mass="65736">MMMAKPQPSSSKVAAAPPTEDEMSMSAPKSSEEKVEDLERRLAALGGEGAGEEKEEQTTPTPADEPAAVGAPAVAAKKPTKKDALLARIMAAQERAKHAQQQQQKEAPAAETTKSDDPPPPFDLLNDTPPPPIESVPPPAVAPPPCFDAVEHTLPTKQQQEDDAIAPPAYQEMQDEAEPAAAPSAPPLLDLHHNHEHTLAEVGIERLVPPPAEEEAPPPSFEEFQQTSSETAIDEEAFMLDEDGNALSPEQRKAMIEEQRRIMEQIQKESADNAAAIAAARAESFDQRSGTAVAAAAGPSTQPTPVATAAAATETHEAEGEEAPRRTVEIGNGQHVALHGQNRTKKAIAAGTAILVQCINCQNWMQVTDTATLMFCPVCQVVSPVIKQTEVMTKEEAVQLTLDRKMAERLQNAEYAEDGEAAEENSGGATEEEVPGLLARLTGSNASTYPAEQQQHRVTASQAKSESWGEWFSSMMGSEQNKHRSAEIAVARPPTATASNTSLRLVHSAAVGTERPSISATSTQDEDDNEREGLLVSNAATRNMDHLPSARVAQSKPLFSCVADSVLSVTNAVSGALTTQNLDEDDEGNVHGVDASSLLVTTAGRSGGDGGGDYRSVPGDA</sequence>
<feature type="compositionally biased region" description="Low complexity" evidence="1">
    <location>
        <begin position="99"/>
        <end position="111"/>
    </location>
</feature>
<feature type="compositionally biased region" description="Basic and acidic residues" evidence="1">
    <location>
        <begin position="314"/>
        <end position="324"/>
    </location>
</feature>
<feature type="region of interest" description="Disordered" evidence="1">
    <location>
        <begin position="290"/>
        <end position="324"/>
    </location>
</feature>
<gene>
    <name evidence="2" type="ORF">HTAM1171_LOCUS1044</name>
</gene>
<feature type="compositionally biased region" description="Basic and acidic residues" evidence="1">
    <location>
        <begin position="30"/>
        <end position="42"/>
    </location>
</feature>